<comment type="caution">
    <text evidence="3">The sequence shown here is derived from an EMBL/GenBank/DDBJ whole genome shotgun (WGS) entry which is preliminary data.</text>
</comment>
<keyword evidence="2" id="KW-0472">Membrane</keyword>
<feature type="compositionally biased region" description="Polar residues" evidence="1">
    <location>
        <begin position="1"/>
        <end position="14"/>
    </location>
</feature>
<name>A0A8S3YQP1_9EUPU</name>
<reference evidence="3" key="1">
    <citation type="submission" date="2021-04" db="EMBL/GenBank/DDBJ databases">
        <authorList>
            <consortium name="Molecular Ecology Group"/>
        </authorList>
    </citation>
    <scope>NUCLEOTIDE SEQUENCE</scope>
</reference>
<keyword evidence="2" id="KW-0812">Transmembrane</keyword>
<dbReference type="PANTHER" id="PTHR11360:SF303">
    <property type="entry name" value="MAJOR FACILITATOR SUPERFAMILY (MFS) PROFILE DOMAIN-CONTAINING PROTEIN"/>
    <property type="match status" value="1"/>
</dbReference>
<feature type="transmembrane region" description="Helical" evidence="2">
    <location>
        <begin position="263"/>
        <end position="286"/>
    </location>
</feature>
<dbReference type="OrthoDB" id="6435476at2759"/>
<feature type="transmembrane region" description="Helical" evidence="2">
    <location>
        <begin position="581"/>
        <end position="605"/>
    </location>
</feature>
<sequence length="781" mass="86610">MTTENNDNLKTILTKNGDVPYNKEDGNYDSNNLLEIKQQALADTTPDENNKIQEKTHRQSRTVSFSEDTCDFKNSNAVKRNSIAKHSEEIKSATNVEYDDSNVPYDRGWAWVIDFSCFLLFFVYLSHDHWHSVLLLDYMQEFNIPITVVTIMMSVGSICYCVATQISTNVLVIRFSIRVVTSVAAIFNVAATLLLAGVPNITVFFIINLIKYIVKGVTLIATLTLVGYYFRQRRGLAATLGLLGVGTSAMCAPPLIRYLRDEYGFQGCFLIMAGLEMHAIVATLLLRPISTYRRRKIVPKDVRPEKARSHPLTPNNRADRTVFEKHSVYDSDESNKLITSNLAASPSENISVSEHQEQLASSPARITEISITEIDELGSNLEEEEEVSLPLIQADHESNNITRDLSRSSETGEINGKLYLSADKGKDRGNVEMGSDTNTHEVLYAADGYPKDVSSTNVPNDELKQTAFTNNITITSMSCSTKETVPHFTEVTDEHKEKGNISSDDELSHISRLIRPEISSKDIQIEMAAPKVRRASNWSLYTASTMGSLLNIAHVTALEPDKPKSRFWVKDLIDISLLRNYLAMMIAFSYILIHMSGFSTVYLPSHAKRMDISSQKAAILLTIVGSMDIVGRLAFGFLADLKIVRPHLIIAGISAALGTVTHFMPLFTTFETLVLFSVAQGLFGGVGMNLTTVLIVDVLGIQHLGKMLSMSSMFNSISMFIQHPIQGAVIETTGGFMATYHYIGTCLLLDTCLLLAEPLLHKLQTAKEKTRNVKGNITSAA</sequence>
<dbReference type="Pfam" id="PF07690">
    <property type="entry name" value="MFS_1"/>
    <property type="match status" value="2"/>
</dbReference>
<dbReference type="InterPro" id="IPR050327">
    <property type="entry name" value="Proton-linked_MCT"/>
</dbReference>
<feature type="transmembrane region" description="Helical" evidence="2">
    <location>
        <begin position="175"/>
        <end position="198"/>
    </location>
</feature>
<evidence type="ECO:0000313" key="3">
    <source>
        <dbReference type="EMBL" id="CAG5117832.1"/>
    </source>
</evidence>
<dbReference type="Gene3D" id="1.20.1250.20">
    <property type="entry name" value="MFS general substrate transporter like domains"/>
    <property type="match status" value="2"/>
</dbReference>
<keyword evidence="4" id="KW-1185">Reference proteome</keyword>
<keyword evidence="2" id="KW-1133">Transmembrane helix</keyword>
<dbReference type="Proteomes" id="UP000678393">
    <property type="component" value="Unassembled WGS sequence"/>
</dbReference>
<feature type="transmembrane region" description="Helical" evidence="2">
    <location>
        <begin position="647"/>
        <end position="667"/>
    </location>
</feature>
<evidence type="ECO:0000256" key="2">
    <source>
        <dbReference type="SAM" id="Phobius"/>
    </source>
</evidence>
<gene>
    <name evidence="3" type="ORF">CUNI_LOCUS3390</name>
</gene>
<feature type="transmembrane region" description="Helical" evidence="2">
    <location>
        <begin position="237"/>
        <end position="257"/>
    </location>
</feature>
<dbReference type="GO" id="GO:0008028">
    <property type="term" value="F:monocarboxylic acid transmembrane transporter activity"/>
    <property type="evidence" value="ECO:0007669"/>
    <property type="project" value="TreeGrafter"/>
</dbReference>
<organism evidence="3 4">
    <name type="scientific">Candidula unifasciata</name>
    <dbReference type="NCBI Taxonomy" id="100452"/>
    <lineage>
        <taxon>Eukaryota</taxon>
        <taxon>Metazoa</taxon>
        <taxon>Spiralia</taxon>
        <taxon>Lophotrochozoa</taxon>
        <taxon>Mollusca</taxon>
        <taxon>Gastropoda</taxon>
        <taxon>Heterobranchia</taxon>
        <taxon>Euthyneura</taxon>
        <taxon>Panpulmonata</taxon>
        <taxon>Eupulmonata</taxon>
        <taxon>Stylommatophora</taxon>
        <taxon>Helicina</taxon>
        <taxon>Helicoidea</taxon>
        <taxon>Geomitridae</taxon>
        <taxon>Candidula</taxon>
    </lineage>
</organism>
<dbReference type="InterPro" id="IPR036259">
    <property type="entry name" value="MFS_trans_sf"/>
</dbReference>
<dbReference type="AlphaFoldDB" id="A0A8S3YQP1"/>
<dbReference type="PANTHER" id="PTHR11360">
    <property type="entry name" value="MONOCARBOXYLATE TRANSPORTER"/>
    <property type="match status" value="1"/>
</dbReference>
<accession>A0A8S3YQP1</accession>
<evidence type="ECO:0000256" key="1">
    <source>
        <dbReference type="SAM" id="MobiDB-lite"/>
    </source>
</evidence>
<proteinExistence type="predicted"/>
<protein>
    <submittedName>
        <fullName evidence="3">Uncharacterized protein</fullName>
    </submittedName>
</protein>
<dbReference type="EMBL" id="CAJHNH020000459">
    <property type="protein sequence ID" value="CAG5117832.1"/>
    <property type="molecule type" value="Genomic_DNA"/>
</dbReference>
<feature type="transmembrane region" description="Helical" evidence="2">
    <location>
        <begin position="617"/>
        <end position="635"/>
    </location>
</feature>
<feature type="transmembrane region" description="Helical" evidence="2">
    <location>
        <begin position="204"/>
        <end position="230"/>
    </location>
</feature>
<feature type="transmembrane region" description="Helical" evidence="2">
    <location>
        <begin position="673"/>
        <end position="701"/>
    </location>
</feature>
<feature type="transmembrane region" description="Helical" evidence="2">
    <location>
        <begin position="142"/>
        <end position="163"/>
    </location>
</feature>
<dbReference type="SUPFAM" id="SSF103473">
    <property type="entry name" value="MFS general substrate transporter"/>
    <property type="match status" value="1"/>
</dbReference>
<evidence type="ECO:0000313" key="4">
    <source>
        <dbReference type="Proteomes" id="UP000678393"/>
    </source>
</evidence>
<feature type="transmembrane region" description="Helical" evidence="2">
    <location>
        <begin position="108"/>
        <end position="127"/>
    </location>
</feature>
<feature type="region of interest" description="Disordered" evidence="1">
    <location>
        <begin position="1"/>
        <end position="23"/>
    </location>
</feature>
<dbReference type="InterPro" id="IPR011701">
    <property type="entry name" value="MFS"/>
</dbReference>